<dbReference type="RefSeq" id="WP_204287595.1">
    <property type="nucleotide sequence ID" value="NZ_BAABEJ010000012.1"/>
</dbReference>
<evidence type="ECO:0000313" key="2">
    <source>
        <dbReference type="EMBL" id="GIH34810.1"/>
    </source>
</evidence>
<name>A0ABQ4FJ25_9ACTN</name>
<gene>
    <name evidence="2" type="ORF">Mam01_49740</name>
</gene>
<evidence type="ECO:0000313" key="3">
    <source>
        <dbReference type="Proteomes" id="UP000651728"/>
    </source>
</evidence>
<accession>A0ABQ4FJ25</accession>
<dbReference type="Proteomes" id="UP000651728">
    <property type="component" value="Unassembled WGS sequence"/>
</dbReference>
<protein>
    <recommendedName>
        <fullName evidence="4">SRPBCC family protein</fullName>
    </recommendedName>
</protein>
<dbReference type="EMBL" id="BOOB01000039">
    <property type="protein sequence ID" value="GIH34810.1"/>
    <property type="molecule type" value="Genomic_DNA"/>
</dbReference>
<reference evidence="2 3" key="1">
    <citation type="submission" date="2021-01" db="EMBL/GenBank/DDBJ databases">
        <title>Whole genome shotgun sequence of Microbispora amethystogenes NBRC 101907.</title>
        <authorList>
            <person name="Komaki H."/>
            <person name="Tamura T."/>
        </authorList>
    </citation>
    <scope>NUCLEOTIDE SEQUENCE [LARGE SCALE GENOMIC DNA]</scope>
    <source>
        <strain evidence="2 3">NBRC 101907</strain>
    </source>
</reference>
<feature type="compositionally biased region" description="Basic residues" evidence="1">
    <location>
        <begin position="206"/>
        <end position="220"/>
    </location>
</feature>
<organism evidence="2 3">
    <name type="scientific">Microbispora amethystogenes</name>
    <dbReference type="NCBI Taxonomy" id="1427754"/>
    <lineage>
        <taxon>Bacteria</taxon>
        <taxon>Bacillati</taxon>
        <taxon>Actinomycetota</taxon>
        <taxon>Actinomycetes</taxon>
        <taxon>Streptosporangiales</taxon>
        <taxon>Streptosporangiaceae</taxon>
        <taxon>Microbispora</taxon>
    </lineage>
</organism>
<keyword evidence="3" id="KW-1185">Reference proteome</keyword>
<dbReference type="SUPFAM" id="SSF55961">
    <property type="entry name" value="Bet v1-like"/>
    <property type="match status" value="1"/>
</dbReference>
<evidence type="ECO:0008006" key="4">
    <source>
        <dbReference type="Google" id="ProtNLM"/>
    </source>
</evidence>
<comment type="caution">
    <text evidence="2">The sequence shown here is derived from an EMBL/GenBank/DDBJ whole genome shotgun (WGS) entry which is preliminary data.</text>
</comment>
<feature type="region of interest" description="Disordered" evidence="1">
    <location>
        <begin position="205"/>
        <end position="239"/>
    </location>
</feature>
<sequence>MGRFVYVECLVRADMGALWELTQAPDQHQRWDLRFTEIDYLQRADGEPQWFRYAIRLLPGLVITGAGVTAGDRLDPDDRTSALRFASAHPLSPIRSGSGYWRYVQTPDGVRFLTRYGYRPGWGRAVDLVFRPLIGWATAWSFDRLRLWLETGKTPERSLWQALAEVCVRVLVTATAAALAPSAAAVLVAALAVLLPPLPGTPAARRCLRRPTSHPTRRPTCRQPEPRAAKAPLPELETR</sequence>
<evidence type="ECO:0000256" key="1">
    <source>
        <dbReference type="SAM" id="MobiDB-lite"/>
    </source>
</evidence>
<proteinExistence type="predicted"/>